<evidence type="ECO:0000313" key="1">
    <source>
        <dbReference type="EMBL" id="APF18331.1"/>
    </source>
</evidence>
<protein>
    <recommendedName>
        <fullName evidence="5">DUF2884 family protein</fullName>
    </recommendedName>
</protein>
<dbReference type="Proteomes" id="UP000004671">
    <property type="component" value="Chromosome"/>
</dbReference>
<dbReference type="HOGENOM" id="CLU_1493541_0_0_0"/>
<dbReference type="KEGG" id="caby:Cabys_1582"/>
<evidence type="ECO:0000313" key="2">
    <source>
        <dbReference type="EMBL" id="EHO42345.1"/>
    </source>
</evidence>
<dbReference type="PaxDb" id="880073-Calab_2737"/>
<proteinExistence type="predicted"/>
<dbReference type="EMBL" id="CP018099">
    <property type="protein sequence ID" value="APF18331.1"/>
    <property type="molecule type" value="Genomic_DNA"/>
</dbReference>
<sequence length="180" mass="20914" precursor="true">MRIKYFNPALLFVSIFLPLFLWAQNMDVDDFNIELDEKNILIKLDSAPWTEIKITENSDLLINGERIDLDRREQKLVAEYYDQTMALIQNAKKLGFESVKLALEAIAKTSLYGISALVGEVFGEYDAEEELEKVTEEMDKKARSLELRGKKLEKMGDQLQKLHAELFWNVKPLRQLLEDD</sequence>
<evidence type="ECO:0000313" key="4">
    <source>
        <dbReference type="Proteomes" id="UP000183868"/>
    </source>
</evidence>
<name>H1XQS2_CALAY</name>
<dbReference type="Proteomes" id="UP000183868">
    <property type="component" value="Chromosome"/>
</dbReference>
<dbReference type="EMBL" id="CM001402">
    <property type="protein sequence ID" value="EHO42345.1"/>
    <property type="molecule type" value="Genomic_DNA"/>
</dbReference>
<dbReference type="AlphaFoldDB" id="H1XQS2"/>
<evidence type="ECO:0000313" key="3">
    <source>
        <dbReference type="Proteomes" id="UP000004671"/>
    </source>
</evidence>
<dbReference type="InterPro" id="IPR021307">
    <property type="entry name" value="DUF2884"/>
</dbReference>
<reference evidence="1 4" key="2">
    <citation type="submission" date="2016-11" db="EMBL/GenBank/DDBJ databases">
        <title>Genomic analysis of Caldithrix abyssi and proposal of a novel bacterial phylum Caldithrichaeota.</title>
        <authorList>
            <person name="Kublanov I."/>
            <person name="Sigalova O."/>
            <person name="Gavrilov S."/>
            <person name="Lebedinsky A."/>
            <person name="Ivanova N."/>
            <person name="Daum C."/>
            <person name="Reddy T."/>
            <person name="Klenk H.P."/>
            <person name="Goker M."/>
            <person name="Reva O."/>
            <person name="Miroshnichenko M."/>
            <person name="Kyprides N."/>
            <person name="Woyke T."/>
            <person name="Gelfand M."/>
        </authorList>
    </citation>
    <scope>NUCLEOTIDE SEQUENCE [LARGE SCALE GENOMIC DNA]</scope>
    <source>
        <strain evidence="1 4">LF13</strain>
    </source>
</reference>
<dbReference type="RefSeq" id="WP_006929640.1">
    <property type="nucleotide sequence ID" value="NZ_CM001402.1"/>
</dbReference>
<gene>
    <name evidence="1" type="ORF">Cabys_1582</name>
    <name evidence="2" type="ORF">Calab_2737</name>
</gene>
<reference evidence="2 3" key="1">
    <citation type="submission" date="2011-09" db="EMBL/GenBank/DDBJ databases">
        <title>The permanent draft genome of Caldithrix abyssi DSM 13497.</title>
        <authorList>
            <consortium name="US DOE Joint Genome Institute (JGI-PGF)"/>
            <person name="Lucas S."/>
            <person name="Han J."/>
            <person name="Lapidus A."/>
            <person name="Bruce D."/>
            <person name="Goodwin L."/>
            <person name="Pitluck S."/>
            <person name="Peters L."/>
            <person name="Kyrpides N."/>
            <person name="Mavromatis K."/>
            <person name="Ivanova N."/>
            <person name="Mikhailova N."/>
            <person name="Chertkov O."/>
            <person name="Detter J.C."/>
            <person name="Tapia R."/>
            <person name="Han C."/>
            <person name="Land M."/>
            <person name="Hauser L."/>
            <person name="Markowitz V."/>
            <person name="Cheng J.-F."/>
            <person name="Hugenholtz P."/>
            <person name="Woyke T."/>
            <person name="Wu D."/>
            <person name="Spring S."/>
            <person name="Brambilla E."/>
            <person name="Klenk H.-P."/>
            <person name="Eisen J.A."/>
        </authorList>
    </citation>
    <scope>NUCLEOTIDE SEQUENCE [LARGE SCALE GENOMIC DNA]</scope>
    <source>
        <strain evidence="2 3">DSM 13497</strain>
    </source>
</reference>
<evidence type="ECO:0008006" key="5">
    <source>
        <dbReference type="Google" id="ProtNLM"/>
    </source>
</evidence>
<accession>H1XQS2</accession>
<keyword evidence="3" id="KW-1185">Reference proteome</keyword>
<organism evidence="2 3">
    <name type="scientific">Caldithrix abyssi DSM 13497</name>
    <dbReference type="NCBI Taxonomy" id="880073"/>
    <lineage>
        <taxon>Bacteria</taxon>
        <taxon>Pseudomonadati</taxon>
        <taxon>Calditrichota</taxon>
        <taxon>Calditrichia</taxon>
        <taxon>Calditrichales</taxon>
        <taxon>Calditrichaceae</taxon>
        <taxon>Caldithrix</taxon>
    </lineage>
</organism>
<dbReference type="InParanoid" id="H1XQS2"/>
<dbReference type="STRING" id="880073.Cabys_1582"/>
<dbReference type="Pfam" id="PF11101">
    <property type="entry name" value="DUF2884"/>
    <property type="match status" value="1"/>
</dbReference>